<dbReference type="Proteomes" id="UP000296079">
    <property type="component" value="Chromosome 2"/>
</dbReference>
<organism evidence="2 3">
    <name type="scientific">Cupriavidus necator (strain ATCC 17699 / DSM 428 / KCTC 22496 / NCIMB 10442 / H16 / Stanier 337)</name>
    <name type="common">Ralstonia eutropha</name>
    <dbReference type="NCBI Taxonomy" id="381666"/>
    <lineage>
        <taxon>Bacteria</taxon>
        <taxon>Pseudomonadati</taxon>
        <taxon>Pseudomonadota</taxon>
        <taxon>Betaproteobacteria</taxon>
        <taxon>Burkholderiales</taxon>
        <taxon>Burkholderiaceae</taxon>
        <taxon>Cupriavidus</taxon>
    </lineage>
</organism>
<dbReference type="Gene3D" id="2.160.20.10">
    <property type="entry name" value="Single-stranded right-handed beta-helix, Pectin lyase-like"/>
    <property type="match status" value="1"/>
</dbReference>
<sequence>MNRRCYRLVFNRSRAMLMAVEESASGLGKGRIAGSRGTQAPAFTRMARFGLPATTLAAWCAMGLPWAASAQVVADPNAGANRPAVVQTANGLQQVNITRPSTAGVSVNAYTQFDVPKAGIILNNSPSIVATQQAGYVNGNPNLLPGGSARIIVNQATGTLPSQLRGYLEVAGQELRHHPRAGTRAGLEFRHAEAGTAPRRHRRTALRRARPVGHPEIGFPRTQATC</sequence>
<dbReference type="EMBL" id="CP039288">
    <property type="protein sequence ID" value="QCC03865.1"/>
    <property type="molecule type" value="Genomic_DNA"/>
</dbReference>
<dbReference type="AlphaFoldDB" id="A0AAE6DJ71"/>
<gene>
    <name evidence="2" type="ORF">E6A55_25285</name>
</gene>
<dbReference type="SMART" id="SM00912">
    <property type="entry name" value="Haemagg_act"/>
    <property type="match status" value="1"/>
</dbReference>
<dbReference type="NCBIfam" id="TIGR01901">
    <property type="entry name" value="adhes_NPXG"/>
    <property type="match status" value="1"/>
</dbReference>
<proteinExistence type="predicted"/>
<evidence type="ECO:0000313" key="2">
    <source>
        <dbReference type="EMBL" id="QCC03865.1"/>
    </source>
</evidence>
<protein>
    <submittedName>
        <fullName evidence="2">Filamentous hemagglutinin N-terminal domain-containing protein</fullName>
    </submittedName>
</protein>
<accession>A0AAE6DJ71</accession>
<dbReference type="Pfam" id="PF13018">
    <property type="entry name" value="ESPR"/>
    <property type="match status" value="1"/>
</dbReference>
<dbReference type="InterPro" id="IPR011050">
    <property type="entry name" value="Pectin_lyase_fold/virulence"/>
</dbReference>
<name>A0AAE6DJ71_CUPNH</name>
<dbReference type="SUPFAM" id="SSF51126">
    <property type="entry name" value="Pectin lyase-like"/>
    <property type="match status" value="1"/>
</dbReference>
<reference evidence="2 3" key="1">
    <citation type="submission" date="2019-04" db="EMBL/GenBank/DDBJ databases">
        <title>Long-read de novo sequencing of Cupriavidus necator H16.</title>
        <authorList>
            <person name="Little G.T."/>
            <person name="Ehsaan M."/>
            <person name="Arenas-Lopez C."/>
            <person name="Jawed K."/>
            <person name="Winzer K."/>
            <person name="Kovacs K."/>
            <person name="Malys N."/>
            <person name="Minton N.P."/>
        </authorList>
    </citation>
    <scope>NUCLEOTIDE SEQUENCE [LARGE SCALE GENOMIC DNA]</scope>
    <source>
        <strain evidence="2 3">H16</strain>
    </source>
</reference>
<feature type="domain" description="Filamentous haemagglutinin FhaB/tRNA nuclease CdiA-like TPS" evidence="1">
    <location>
        <begin position="89"/>
        <end position="206"/>
    </location>
</feature>
<dbReference type="Pfam" id="PF05860">
    <property type="entry name" value="TPS"/>
    <property type="match status" value="1"/>
</dbReference>
<dbReference type="InterPro" id="IPR008638">
    <property type="entry name" value="FhaB/CdiA-like_TPS"/>
</dbReference>
<evidence type="ECO:0000313" key="3">
    <source>
        <dbReference type="Proteomes" id="UP000296079"/>
    </source>
</evidence>
<dbReference type="InterPro" id="IPR024973">
    <property type="entry name" value="ESPR"/>
</dbReference>
<evidence type="ECO:0000259" key="1">
    <source>
        <dbReference type="SMART" id="SM00912"/>
    </source>
</evidence>
<dbReference type="InterPro" id="IPR012334">
    <property type="entry name" value="Pectin_lyas_fold"/>
</dbReference>